<feature type="compositionally biased region" description="Acidic residues" evidence="1">
    <location>
        <begin position="25"/>
        <end position="35"/>
    </location>
</feature>
<gene>
    <name evidence="2" type="ORF">EAG_14769</name>
</gene>
<accession>E2A559</accession>
<dbReference type="EMBL" id="GL436875">
    <property type="protein sequence ID" value="EFN71426.1"/>
    <property type="molecule type" value="Genomic_DNA"/>
</dbReference>
<evidence type="ECO:0000313" key="2">
    <source>
        <dbReference type="EMBL" id="EFN71426.1"/>
    </source>
</evidence>
<keyword evidence="3" id="KW-1185">Reference proteome</keyword>
<dbReference type="AlphaFoldDB" id="E2A559"/>
<name>E2A559_CAMFO</name>
<sequence>MRFHGCREEGVTSESYEESVHVVHDDDDDEDDDDGTDVRLPGSSWPETRVTMARMHEARQGKANTDRHDGTASTARESEQEGSDGA</sequence>
<evidence type="ECO:0000313" key="3">
    <source>
        <dbReference type="Proteomes" id="UP000000311"/>
    </source>
</evidence>
<feature type="compositionally biased region" description="Basic and acidic residues" evidence="1">
    <location>
        <begin position="1"/>
        <end position="10"/>
    </location>
</feature>
<organism evidence="3">
    <name type="scientific">Camponotus floridanus</name>
    <name type="common">Florida carpenter ant</name>
    <dbReference type="NCBI Taxonomy" id="104421"/>
    <lineage>
        <taxon>Eukaryota</taxon>
        <taxon>Metazoa</taxon>
        <taxon>Ecdysozoa</taxon>
        <taxon>Arthropoda</taxon>
        <taxon>Hexapoda</taxon>
        <taxon>Insecta</taxon>
        <taxon>Pterygota</taxon>
        <taxon>Neoptera</taxon>
        <taxon>Endopterygota</taxon>
        <taxon>Hymenoptera</taxon>
        <taxon>Apocrita</taxon>
        <taxon>Aculeata</taxon>
        <taxon>Formicoidea</taxon>
        <taxon>Formicidae</taxon>
        <taxon>Formicinae</taxon>
        <taxon>Camponotus</taxon>
    </lineage>
</organism>
<dbReference type="InParanoid" id="E2A559"/>
<reference evidence="2 3" key="1">
    <citation type="journal article" date="2010" name="Science">
        <title>Genomic comparison of the ants Camponotus floridanus and Harpegnathos saltator.</title>
        <authorList>
            <person name="Bonasio R."/>
            <person name="Zhang G."/>
            <person name="Ye C."/>
            <person name="Mutti N.S."/>
            <person name="Fang X."/>
            <person name="Qin N."/>
            <person name="Donahue G."/>
            <person name="Yang P."/>
            <person name="Li Q."/>
            <person name="Li C."/>
            <person name="Zhang P."/>
            <person name="Huang Z."/>
            <person name="Berger S.L."/>
            <person name="Reinberg D."/>
            <person name="Wang J."/>
            <person name="Liebig J."/>
        </authorList>
    </citation>
    <scope>NUCLEOTIDE SEQUENCE [LARGE SCALE GENOMIC DNA]</scope>
    <source>
        <strain evidence="3">C129</strain>
    </source>
</reference>
<protein>
    <submittedName>
        <fullName evidence="2">Uncharacterized protein</fullName>
    </submittedName>
</protein>
<evidence type="ECO:0000256" key="1">
    <source>
        <dbReference type="SAM" id="MobiDB-lite"/>
    </source>
</evidence>
<feature type="region of interest" description="Disordered" evidence="1">
    <location>
        <begin position="1"/>
        <end position="86"/>
    </location>
</feature>
<dbReference type="Proteomes" id="UP000000311">
    <property type="component" value="Unassembled WGS sequence"/>
</dbReference>
<proteinExistence type="predicted"/>
<feature type="compositionally biased region" description="Basic and acidic residues" evidence="1">
    <location>
        <begin position="54"/>
        <end position="70"/>
    </location>
</feature>